<dbReference type="PANTHER" id="PTHR40112">
    <property type="entry name" value="H2HPP ISOMERASE"/>
    <property type="match status" value="1"/>
</dbReference>
<feature type="region of interest" description="Disordered" evidence="1">
    <location>
        <begin position="1"/>
        <end position="27"/>
    </location>
</feature>
<dbReference type="OrthoDB" id="3620182at2"/>
<dbReference type="InterPro" id="IPR052535">
    <property type="entry name" value="Bacilysin_H2HPP_isomerase"/>
</dbReference>
<dbReference type="AlphaFoldDB" id="A0A101T3I1"/>
<evidence type="ECO:0000313" key="3">
    <source>
        <dbReference type="EMBL" id="KUN85082.1"/>
    </source>
</evidence>
<dbReference type="Gene3D" id="2.60.120.10">
    <property type="entry name" value="Jelly Rolls"/>
    <property type="match status" value="1"/>
</dbReference>
<dbReference type="Proteomes" id="UP000052982">
    <property type="component" value="Unassembled WGS sequence"/>
</dbReference>
<dbReference type="PANTHER" id="PTHR40112:SF1">
    <property type="entry name" value="H2HPP ISOMERASE"/>
    <property type="match status" value="1"/>
</dbReference>
<dbReference type="EMBL" id="LMWW01000015">
    <property type="protein sequence ID" value="KUN85082.1"/>
    <property type="molecule type" value="Genomic_DNA"/>
</dbReference>
<dbReference type="Pfam" id="PF07883">
    <property type="entry name" value="Cupin_2"/>
    <property type="match status" value="1"/>
</dbReference>
<evidence type="ECO:0000259" key="2">
    <source>
        <dbReference type="Pfam" id="PF07883"/>
    </source>
</evidence>
<dbReference type="STRING" id="1943.AQJ64_12690"/>
<gene>
    <name evidence="3" type="ORF">AQJ64_12690</name>
</gene>
<dbReference type="InterPro" id="IPR011051">
    <property type="entry name" value="RmlC_Cupin_sf"/>
</dbReference>
<evidence type="ECO:0000256" key="1">
    <source>
        <dbReference type="SAM" id="MobiDB-lite"/>
    </source>
</evidence>
<keyword evidence="4" id="KW-1185">Reference proteome</keyword>
<dbReference type="InterPro" id="IPR014710">
    <property type="entry name" value="RmlC-like_jellyroll"/>
</dbReference>
<reference evidence="3 4" key="1">
    <citation type="submission" date="2015-10" db="EMBL/GenBank/DDBJ databases">
        <title>Draft genome sequence of Streptomyces griseoruber DSM 40281, type strain for the species Streptomyces griseoruber.</title>
        <authorList>
            <person name="Ruckert C."/>
            <person name="Winkler A."/>
            <person name="Kalinowski J."/>
            <person name="Kampfer P."/>
            <person name="Glaeser S."/>
        </authorList>
    </citation>
    <scope>NUCLEOTIDE SEQUENCE [LARGE SCALE GENOMIC DNA]</scope>
    <source>
        <strain evidence="3 4">DSM 40281</strain>
    </source>
</reference>
<dbReference type="InterPro" id="IPR013096">
    <property type="entry name" value="Cupin_2"/>
</dbReference>
<organism evidence="3 4">
    <name type="scientific">Streptomyces griseoruber</name>
    <dbReference type="NCBI Taxonomy" id="1943"/>
    <lineage>
        <taxon>Bacteria</taxon>
        <taxon>Bacillati</taxon>
        <taxon>Actinomycetota</taxon>
        <taxon>Actinomycetes</taxon>
        <taxon>Kitasatosporales</taxon>
        <taxon>Streptomycetaceae</taxon>
        <taxon>Streptomyces</taxon>
    </lineage>
</organism>
<comment type="caution">
    <text evidence="3">The sequence shown here is derived from an EMBL/GenBank/DDBJ whole genome shotgun (WGS) entry which is preliminary data.</text>
</comment>
<feature type="domain" description="Cupin type-2" evidence="2">
    <location>
        <begin position="41"/>
        <end position="111"/>
    </location>
</feature>
<proteinExistence type="predicted"/>
<feature type="compositionally biased region" description="Basic and acidic residues" evidence="1">
    <location>
        <begin position="1"/>
        <end position="19"/>
    </location>
</feature>
<sequence length="128" mass="13728">MNKRRDQVRVVTPEDREPGPRTPGMDRQQAFATEGTWSGFVRTEAGMVSGWHHHGGCESVIYVLTGAIRVEFGPDGAEAVVAGPGDFVYVPKDVVHRESNPSAEPADIVVVRSGTGQSLFNVDGPEPG</sequence>
<accession>A0A101T3I1</accession>
<evidence type="ECO:0000313" key="4">
    <source>
        <dbReference type="Proteomes" id="UP000052982"/>
    </source>
</evidence>
<name>A0A101T3I1_9ACTN</name>
<dbReference type="SUPFAM" id="SSF51182">
    <property type="entry name" value="RmlC-like cupins"/>
    <property type="match status" value="1"/>
</dbReference>
<protein>
    <submittedName>
        <fullName evidence="3">Cupin</fullName>
    </submittedName>
</protein>